<dbReference type="Pfam" id="PF22486">
    <property type="entry name" value="MATH_2"/>
    <property type="match status" value="1"/>
</dbReference>
<dbReference type="SUPFAM" id="SSF49599">
    <property type="entry name" value="TRAF domain-like"/>
    <property type="match status" value="1"/>
</dbReference>
<accession>A0A6G1CK59</accession>
<dbReference type="Gene3D" id="3.30.710.10">
    <property type="entry name" value="Potassium Channel Kv1.1, Chain A"/>
    <property type="match status" value="1"/>
</dbReference>
<dbReference type="InterPro" id="IPR056423">
    <property type="entry name" value="BACK_BPM_SPOP"/>
</dbReference>
<dbReference type="Proteomes" id="UP000479710">
    <property type="component" value="Unassembled WGS sequence"/>
</dbReference>
<evidence type="ECO:0000313" key="5">
    <source>
        <dbReference type="EMBL" id="KAF0900526.1"/>
    </source>
</evidence>
<keyword evidence="6" id="KW-1185">Reference proteome</keyword>
<evidence type="ECO:0000259" key="3">
    <source>
        <dbReference type="PROSITE" id="PS50097"/>
    </source>
</evidence>
<gene>
    <name evidence="5" type="ORF">E2562_032122</name>
</gene>
<evidence type="ECO:0000313" key="6">
    <source>
        <dbReference type="Proteomes" id="UP000479710"/>
    </source>
</evidence>
<evidence type="ECO:0000256" key="2">
    <source>
        <dbReference type="ARBA" id="ARBA00010846"/>
    </source>
</evidence>
<protein>
    <recommendedName>
        <fullName evidence="7">MATH domain-containing protein</fullName>
    </recommendedName>
</protein>
<sequence>MATPSSSMLPARVTELASGTYVLDVHGFSSLRKQHCGADGFVVSPTFTVAGLDWAVRYHPEGDAHEENGYVAVFVVLVTKDAAAWAHVDFRLLNQTTDKTVSFFMEKDTILFDSGSEDLSTWGTGELATKSFLEGSPYVAGDCLKIECVLDVCRDRLTFDDPPPSGPPIQYPADEPGDITFKIAGETFTAHVSVLAARAPGLVNRKTTTPATVIIDNEAIPAAAFGALLHFAYTDTLPVVSGLDGAGHKAMMRDVLLAAERYGMGRLRAICERAMCKSLDAVTAADTLAMADQHGFDELRQRCAEFMASPDNYYLVARSLGHGRLSPSLRREVWTKYHENYCSRYGPPHSDINQDHLG</sequence>
<evidence type="ECO:0000259" key="4">
    <source>
        <dbReference type="PROSITE" id="PS50144"/>
    </source>
</evidence>
<dbReference type="EMBL" id="SPHZ02000009">
    <property type="protein sequence ID" value="KAF0900526.1"/>
    <property type="molecule type" value="Genomic_DNA"/>
</dbReference>
<evidence type="ECO:0000256" key="1">
    <source>
        <dbReference type="ARBA" id="ARBA00004906"/>
    </source>
</evidence>
<reference evidence="5 6" key="1">
    <citation type="submission" date="2019-11" db="EMBL/GenBank/DDBJ databases">
        <title>Whole genome sequence of Oryza granulata.</title>
        <authorList>
            <person name="Li W."/>
        </authorList>
    </citation>
    <scope>NUCLEOTIDE SEQUENCE [LARGE SCALE GENOMIC DNA]</scope>
    <source>
        <strain evidence="6">cv. Menghai</strain>
        <tissue evidence="5">Leaf</tissue>
    </source>
</reference>
<dbReference type="PROSITE" id="PS50144">
    <property type="entry name" value="MATH"/>
    <property type="match status" value="1"/>
</dbReference>
<dbReference type="SMART" id="SM00225">
    <property type="entry name" value="BTB"/>
    <property type="match status" value="1"/>
</dbReference>
<proteinExistence type="inferred from homology"/>
<dbReference type="AlphaFoldDB" id="A0A6G1CK59"/>
<dbReference type="InterPro" id="IPR045005">
    <property type="entry name" value="BPM1-6"/>
</dbReference>
<dbReference type="Pfam" id="PF00651">
    <property type="entry name" value="BTB"/>
    <property type="match status" value="1"/>
</dbReference>
<evidence type="ECO:0008006" key="7">
    <source>
        <dbReference type="Google" id="ProtNLM"/>
    </source>
</evidence>
<dbReference type="PROSITE" id="PS50097">
    <property type="entry name" value="BTB"/>
    <property type="match status" value="1"/>
</dbReference>
<dbReference type="PANTHER" id="PTHR26379">
    <property type="entry name" value="BTB/POZ AND MATH DOMAIN-CONTAINING PROTEIN 1"/>
    <property type="match status" value="1"/>
</dbReference>
<feature type="domain" description="MATH" evidence="4">
    <location>
        <begin position="18"/>
        <end position="150"/>
    </location>
</feature>
<comment type="similarity">
    <text evidence="2">Belongs to the Tdpoz family.</text>
</comment>
<organism evidence="5 6">
    <name type="scientific">Oryza meyeriana var. granulata</name>
    <dbReference type="NCBI Taxonomy" id="110450"/>
    <lineage>
        <taxon>Eukaryota</taxon>
        <taxon>Viridiplantae</taxon>
        <taxon>Streptophyta</taxon>
        <taxon>Embryophyta</taxon>
        <taxon>Tracheophyta</taxon>
        <taxon>Spermatophyta</taxon>
        <taxon>Magnoliopsida</taxon>
        <taxon>Liliopsida</taxon>
        <taxon>Poales</taxon>
        <taxon>Poaceae</taxon>
        <taxon>BOP clade</taxon>
        <taxon>Oryzoideae</taxon>
        <taxon>Oryzeae</taxon>
        <taxon>Oryzinae</taxon>
        <taxon>Oryza</taxon>
        <taxon>Oryza meyeriana</taxon>
    </lineage>
</organism>
<feature type="domain" description="BTB" evidence="3">
    <location>
        <begin position="177"/>
        <end position="241"/>
    </location>
</feature>
<dbReference type="Gene3D" id="2.60.210.10">
    <property type="entry name" value="Apoptosis, Tumor Necrosis Factor Receptor Associated Protein 2, Chain A"/>
    <property type="match status" value="1"/>
</dbReference>
<dbReference type="InterPro" id="IPR000210">
    <property type="entry name" value="BTB/POZ_dom"/>
</dbReference>
<name>A0A6G1CK59_9ORYZ</name>
<dbReference type="Pfam" id="PF24570">
    <property type="entry name" value="BACK_BPM_SPOP"/>
    <property type="match status" value="1"/>
</dbReference>
<dbReference type="Gene3D" id="6.10.250.3030">
    <property type="match status" value="1"/>
</dbReference>
<dbReference type="OrthoDB" id="587643at2759"/>
<dbReference type="PANTHER" id="PTHR26379:SF496">
    <property type="entry name" value="BTB DOMAIN-CONTAINING PROTEIN"/>
    <property type="match status" value="1"/>
</dbReference>
<dbReference type="CDD" id="cd00121">
    <property type="entry name" value="MATH"/>
    <property type="match status" value="1"/>
</dbReference>
<dbReference type="InterPro" id="IPR002083">
    <property type="entry name" value="MATH/TRAF_dom"/>
</dbReference>
<dbReference type="GO" id="GO:0016567">
    <property type="term" value="P:protein ubiquitination"/>
    <property type="evidence" value="ECO:0007669"/>
    <property type="project" value="InterPro"/>
</dbReference>
<dbReference type="InterPro" id="IPR008974">
    <property type="entry name" value="TRAF-like"/>
</dbReference>
<comment type="pathway">
    <text evidence="1">Protein modification; protein ubiquitination.</text>
</comment>
<comment type="caution">
    <text evidence="5">The sequence shown here is derived from an EMBL/GenBank/DDBJ whole genome shotgun (WGS) entry which is preliminary data.</text>
</comment>
<dbReference type="InterPro" id="IPR011333">
    <property type="entry name" value="SKP1/BTB/POZ_sf"/>
</dbReference>
<dbReference type="SUPFAM" id="SSF54695">
    <property type="entry name" value="POZ domain"/>
    <property type="match status" value="1"/>
</dbReference>